<protein>
    <submittedName>
        <fullName evidence="1">Uncharacterized protein</fullName>
    </submittedName>
</protein>
<reference evidence="1 2" key="1">
    <citation type="submission" date="2014-04" db="EMBL/GenBank/DDBJ databases">
        <title>Genome evolution of avian class.</title>
        <authorList>
            <person name="Zhang G."/>
            <person name="Li C."/>
        </authorList>
    </citation>
    <scope>NUCLEOTIDE SEQUENCE [LARGE SCALE GENOMIC DNA]</scope>
    <source>
        <strain evidence="1">BGI_N321</strain>
    </source>
</reference>
<dbReference type="Proteomes" id="UP000053620">
    <property type="component" value="Unassembled WGS sequence"/>
</dbReference>
<gene>
    <name evidence="1" type="ORF">N321_13901</name>
</gene>
<feature type="non-terminal residue" evidence="1">
    <location>
        <position position="154"/>
    </location>
</feature>
<dbReference type="AlphaFoldDB" id="A0A094KYF8"/>
<accession>A0A094KYF8</accession>
<organism evidence="1 2">
    <name type="scientific">Antrostomus carolinensis</name>
    <name type="common">Chuck-will's-widow</name>
    <name type="synonym">Caprimulgus carolinensis</name>
    <dbReference type="NCBI Taxonomy" id="279965"/>
    <lineage>
        <taxon>Eukaryota</taxon>
        <taxon>Metazoa</taxon>
        <taxon>Chordata</taxon>
        <taxon>Craniata</taxon>
        <taxon>Vertebrata</taxon>
        <taxon>Euteleostomi</taxon>
        <taxon>Archelosauria</taxon>
        <taxon>Archosauria</taxon>
        <taxon>Dinosauria</taxon>
        <taxon>Saurischia</taxon>
        <taxon>Theropoda</taxon>
        <taxon>Coelurosauria</taxon>
        <taxon>Aves</taxon>
        <taxon>Neognathae</taxon>
        <taxon>Neoaves</taxon>
        <taxon>Strisores</taxon>
        <taxon>Caprimulgiformes</taxon>
        <taxon>Caprimulgidae</taxon>
        <taxon>Antrostomus</taxon>
    </lineage>
</organism>
<keyword evidence="2" id="KW-1185">Reference proteome</keyword>
<evidence type="ECO:0000313" key="2">
    <source>
        <dbReference type="Proteomes" id="UP000053620"/>
    </source>
</evidence>
<evidence type="ECO:0000313" key="1">
    <source>
        <dbReference type="EMBL" id="KFZ62297.1"/>
    </source>
</evidence>
<proteinExistence type="predicted"/>
<feature type="non-terminal residue" evidence="1">
    <location>
        <position position="1"/>
    </location>
</feature>
<name>A0A094KYF8_ANTCR</name>
<dbReference type="EMBL" id="KL356177">
    <property type="protein sequence ID" value="KFZ62297.1"/>
    <property type="molecule type" value="Genomic_DNA"/>
</dbReference>
<sequence>DKQQPAVRRKKGLNSLQKYFSEIFFFQACVILLGTRLRGFSRLSASMSHLLPHPEIKLGSLGEPGTVQTCQTCLHPFFFSRFLLLSFSLKFIGVSADSGGRAFPLHLWLRSNEESGGWFWKGRKTGSWIPLGRSLLHLYSYSPATLSSNRLCCM</sequence>